<gene>
    <name evidence="3" type="ORF">Ahy_A07g035578</name>
</gene>
<dbReference type="PANTHER" id="PTHR33731:SF9">
    <property type="entry name" value="ORGAN SPECIFIC PROTEIN-RELATED"/>
    <property type="match status" value="1"/>
</dbReference>
<evidence type="ECO:0008006" key="5">
    <source>
        <dbReference type="Google" id="ProtNLM"/>
    </source>
</evidence>
<dbReference type="InterPro" id="IPR024489">
    <property type="entry name" value="Organ_specific_prot"/>
</dbReference>
<feature type="region of interest" description="Disordered" evidence="1">
    <location>
        <begin position="163"/>
        <end position="185"/>
    </location>
</feature>
<dbReference type="EMBL" id="SDMP01000007">
    <property type="protein sequence ID" value="RYR49234.1"/>
    <property type="molecule type" value="Genomic_DNA"/>
</dbReference>
<dbReference type="Gramene" id="arahy.Tifrunner.gnm2.ann2.Ah17g276200.1">
    <property type="protein sequence ID" value="arahy.Tifrunner.gnm2.ann2.Ah17g276200.1-CDS"/>
    <property type="gene ID" value="arahy.Tifrunner.gnm2.ann2.Ah17g276200"/>
</dbReference>
<dbReference type="PANTHER" id="PTHR33731">
    <property type="entry name" value="PROTEIN, PUTATIVE-RELATED"/>
    <property type="match status" value="1"/>
</dbReference>
<evidence type="ECO:0000313" key="3">
    <source>
        <dbReference type="EMBL" id="RYR49234.1"/>
    </source>
</evidence>
<feature type="chain" id="PRO_5019115313" description="Organ-specific protein S2" evidence="2">
    <location>
        <begin position="24"/>
        <end position="185"/>
    </location>
</feature>
<name>A0A445CE57_ARAHY</name>
<organism evidence="3 4">
    <name type="scientific">Arachis hypogaea</name>
    <name type="common">Peanut</name>
    <dbReference type="NCBI Taxonomy" id="3818"/>
    <lineage>
        <taxon>Eukaryota</taxon>
        <taxon>Viridiplantae</taxon>
        <taxon>Streptophyta</taxon>
        <taxon>Embryophyta</taxon>
        <taxon>Tracheophyta</taxon>
        <taxon>Spermatophyta</taxon>
        <taxon>Magnoliopsida</taxon>
        <taxon>eudicotyledons</taxon>
        <taxon>Gunneridae</taxon>
        <taxon>Pentapetalae</taxon>
        <taxon>rosids</taxon>
        <taxon>fabids</taxon>
        <taxon>Fabales</taxon>
        <taxon>Fabaceae</taxon>
        <taxon>Papilionoideae</taxon>
        <taxon>50 kb inversion clade</taxon>
        <taxon>dalbergioids sensu lato</taxon>
        <taxon>Dalbergieae</taxon>
        <taxon>Pterocarpus clade</taxon>
        <taxon>Arachis</taxon>
    </lineage>
</organism>
<evidence type="ECO:0000313" key="4">
    <source>
        <dbReference type="Proteomes" id="UP000289738"/>
    </source>
</evidence>
<proteinExistence type="predicted"/>
<feature type="signal peptide" evidence="2">
    <location>
        <begin position="1"/>
        <end position="23"/>
    </location>
</feature>
<evidence type="ECO:0000256" key="1">
    <source>
        <dbReference type="SAM" id="MobiDB-lite"/>
    </source>
</evidence>
<accession>A0A445CE57</accession>
<evidence type="ECO:0000256" key="2">
    <source>
        <dbReference type="SAM" id="SignalP"/>
    </source>
</evidence>
<protein>
    <recommendedName>
        <fullName evidence="5">Organ-specific protein S2</fullName>
    </recommendedName>
</protein>
<reference evidence="3 4" key="1">
    <citation type="submission" date="2019-01" db="EMBL/GenBank/DDBJ databases">
        <title>Sequencing of cultivated peanut Arachis hypogaea provides insights into genome evolution and oil improvement.</title>
        <authorList>
            <person name="Chen X."/>
        </authorList>
    </citation>
    <scope>NUCLEOTIDE SEQUENCE [LARGE SCALE GENOMIC DNA]</scope>
    <source>
        <strain evidence="4">cv. Fuhuasheng</strain>
        <tissue evidence="3">Leaves</tissue>
    </source>
</reference>
<comment type="caution">
    <text evidence="3">The sequence shown here is derived from an EMBL/GenBank/DDBJ whole genome shotgun (WGS) entry which is preliminary data.</text>
</comment>
<dbReference type="Pfam" id="PF10950">
    <property type="entry name" value="Organ_specific"/>
    <property type="match status" value="1"/>
</dbReference>
<sequence>MRVAFAFLPLAFLVLKLVASVESRKDAGEYWKMIKDMPEEIQGLVKFNEEQQIEGLKPLMVTEEVTMEKKVFTEDNEMDCKEKKQVVKEFEPRPNVSAYGDNEVDAKGKKHVVNDFEPRPNVSAYGDNDVDAKNKKHVVNDFEPRPNVSAYGDNDINAKKQKKFVKSFEPRPNVSAYDKDNVDAK</sequence>
<dbReference type="AlphaFoldDB" id="A0A445CE57"/>
<dbReference type="Proteomes" id="UP000289738">
    <property type="component" value="Chromosome A07"/>
</dbReference>
<keyword evidence="4" id="KW-1185">Reference proteome</keyword>
<keyword evidence="2" id="KW-0732">Signal</keyword>